<comment type="caution">
    <text evidence="9">The sequence shown here is derived from an EMBL/GenBank/DDBJ whole genome shotgun (WGS) entry which is preliminary data.</text>
</comment>
<keyword evidence="4" id="KW-0819">tRNA processing</keyword>
<keyword evidence="3 7" id="KW-0853">WD repeat</keyword>
<dbReference type="InterPro" id="IPR015943">
    <property type="entry name" value="WD40/YVTN_repeat-like_dom_sf"/>
</dbReference>
<dbReference type="InterPro" id="IPR036322">
    <property type="entry name" value="WD40_repeat_dom_sf"/>
</dbReference>
<dbReference type="PROSITE" id="PS50294">
    <property type="entry name" value="WD_REPEATS_REGION"/>
    <property type="match status" value="1"/>
</dbReference>
<dbReference type="SUPFAM" id="SSF101908">
    <property type="entry name" value="Putative isomerase YbhE"/>
    <property type="match status" value="1"/>
</dbReference>
<evidence type="ECO:0000313" key="10">
    <source>
        <dbReference type="Proteomes" id="UP000054564"/>
    </source>
</evidence>
<dbReference type="OrthoDB" id="5594999at2759"/>
<sequence length="1200" mass="134473">MLKYYSSSLRGLIARTRQSDESPDRHVRAVLGHGCSTRGWMGLSEQLTDGIICSDSRGRPLVEQPWPRSARTRRSRELSDRRVRSIDPRSASERPKVHHKVLAHDRIHHIKFPEDTNTRKACDQLSSTTFLCAGGRELVICSIEKPVQAHAQDSETQNPSSVVFNKIKTLSINDWIIDINCWELSPHGHLQIAVLTAHSQLMIYELEAREHLREVSSVACQDTTLLLSGQIRVREQGRTFVYSIAGGSISGNVTLWEWIANNQTGAIQQVKANLIGHRGAIYDLAFSPLGQKLCTASEDRTVCVWDLNDLTASPLVLWGHLGRVWRVHWWNDQQLTSVGEDCRALTWKLSAFRTSGALEDELGSGTSHKPFSIRQLAHDGRSVWSVTHDEETGYLLTGGADGNISSTLIEPKNTPYIICEVHLTNRNLIKAFDSCWNGCNILYVYQDGSIYARSLFDSNGPEILIYHHPSILRSECHVRFQPGSHAIAYVATNEGYLVSLHDITEPEPSTQIHKFETTITMFTVSLTSSKFFDLVSGLIYDCKRNICLLYELFRYSDPKLLFRMCLPPSTIPTCLKLLETKNYKRLFVFVGDADGGLAVGEVSRDEFVTGYVDSKLKKNLNSHIGPIVPLHADGIMDIKIDEDHSSNCFKNCLSLSTLGRDGGLIKCFIEIVNNEIKVLQIHQNPISKGSLELFMTYPPSSRHVGGFEKSCWKIFDRQTGSLISSCKVACNGRPNSWSCRNYGSQGFLFYQQQGSIMIEKFPLPDKSDPILFMPNLGTHGREINCLKALFNFGGMVEIVATGSENGVLEITLNQPGIHSQPLVKVYRNAKIPFTIKCLAWLQNPAQSGVTQRLGNSCQRETQFLVISGSREMFQIFEVTLDRPHDASSIHEMDVGVVQWSSFSQRSAEESEVRIMDLDRLYLGDSTWLLSASQSDGNIRIWTLDPTKKQQRLLCQYKTSCCIFCNRILQIDVLGKREILTLAGMADGTVCVFTLPEIDITAVNYGQVLELRSMEILLKLPHHQSGVGCVKSYSDKNRVIMATGGDDNSLVVECLEFSRNTSTGLLEAETRMIKQPNAHASCISDVYLVGVNSMDQKLGVGKEDRMLLLSVSSDQKLKIWWIDSMFEFDKTPRINLNKIFHTDVADCTSIEVAHIRGRSDDELISQQQTSTSERSNQASHNLCIFLAGIGIERRSLSPFSS</sequence>
<dbReference type="GO" id="GO:0030488">
    <property type="term" value="P:tRNA methylation"/>
    <property type="evidence" value="ECO:0007669"/>
    <property type="project" value="TreeGrafter"/>
</dbReference>
<keyword evidence="2" id="KW-0963">Cytoplasm</keyword>
<accession>A0A0L0VHM9</accession>
<dbReference type="InterPro" id="IPR051973">
    <property type="entry name" value="tRNA_Anticodon_Mtase-Reg"/>
</dbReference>
<gene>
    <name evidence="9" type="ORF">PSTG_07923</name>
</gene>
<dbReference type="Pfam" id="PF00400">
    <property type="entry name" value="WD40"/>
    <property type="match status" value="3"/>
</dbReference>
<evidence type="ECO:0000313" key="9">
    <source>
        <dbReference type="EMBL" id="KNE98736.1"/>
    </source>
</evidence>
<evidence type="ECO:0000256" key="3">
    <source>
        <dbReference type="ARBA" id="ARBA00022574"/>
    </source>
</evidence>
<dbReference type="PANTHER" id="PTHR14344">
    <property type="entry name" value="WD REPEAT PROTEIN"/>
    <property type="match status" value="1"/>
</dbReference>
<dbReference type="SMART" id="SM00320">
    <property type="entry name" value="WD40"/>
    <property type="match status" value="6"/>
</dbReference>
<evidence type="ECO:0000256" key="4">
    <source>
        <dbReference type="ARBA" id="ARBA00022694"/>
    </source>
</evidence>
<protein>
    <submittedName>
        <fullName evidence="9">Uncharacterized protein</fullName>
    </submittedName>
</protein>
<dbReference type="PANTHER" id="PTHR14344:SF3">
    <property type="entry name" value="WD REPEAT-CONTAINING PROTEIN 6"/>
    <property type="match status" value="1"/>
</dbReference>
<name>A0A0L0VHM9_9BASI</name>
<feature type="region of interest" description="Disordered" evidence="8">
    <location>
        <begin position="62"/>
        <end position="97"/>
    </location>
</feature>
<keyword evidence="10" id="KW-1185">Reference proteome</keyword>
<evidence type="ECO:0000256" key="8">
    <source>
        <dbReference type="SAM" id="MobiDB-lite"/>
    </source>
</evidence>
<keyword evidence="5" id="KW-0677">Repeat</keyword>
<dbReference type="AlphaFoldDB" id="A0A0L0VHM9"/>
<dbReference type="InterPro" id="IPR001680">
    <property type="entry name" value="WD40_rpt"/>
</dbReference>
<evidence type="ECO:0000256" key="7">
    <source>
        <dbReference type="PROSITE-ProRule" id="PRU00221"/>
    </source>
</evidence>
<feature type="compositionally biased region" description="Basic and acidic residues" evidence="8">
    <location>
        <begin position="75"/>
        <end position="95"/>
    </location>
</feature>
<dbReference type="Proteomes" id="UP000054564">
    <property type="component" value="Unassembled WGS sequence"/>
</dbReference>
<comment type="subcellular location">
    <subcellularLocation>
        <location evidence="1">Cytoplasm</location>
    </subcellularLocation>
</comment>
<evidence type="ECO:0000256" key="6">
    <source>
        <dbReference type="ARBA" id="ARBA00038255"/>
    </source>
</evidence>
<organism evidence="9 10">
    <name type="scientific">Puccinia striiformis f. sp. tritici PST-78</name>
    <dbReference type="NCBI Taxonomy" id="1165861"/>
    <lineage>
        <taxon>Eukaryota</taxon>
        <taxon>Fungi</taxon>
        <taxon>Dikarya</taxon>
        <taxon>Basidiomycota</taxon>
        <taxon>Pucciniomycotina</taxon>
        <taxon>Pucciniomycetes</taxon>
        <taxon>Pucciniales</taxon>
        <taxon>Pucciniaceae</taxon>
        <taxon>Puccinia</taxon>
    </lineage>
</organism>
<dbReference type="STRING" id="1165861.A0A0L0VHM9"/>
<dbReference type="Gene3D" id="2.130.10.10">
    <property type="entry name" value="YVTN repeat-like/Quinoprotein amine dehydrogenase"/>
    <property type="match status" value="2"/>
</dbReference>
<reference evidence="10" key="1">
    <citation type="submission" date="2014-03" db="EMBL/GenBank/DDBJ databases">
        <title>The Genome Sequence of Puccinia striiformis f. sp. tritici PST-78.</title>
        <authorList>
            <consortium name="The Broad Institute Genome Sequencing Platform"/>
            <person name="Cuomo C."/>
            <person name="Hulbert S."/>
            <person name="Chen X."/>
            <person name="Walker B."/>
            <person name="Young S.K."/>
            <person name="Zeng Q."/>
            <person name="Gargeya S."/>
            <person name="Fitzgerald M."/>
            <person name="Haas B."/>
            <person name="Abouelleil A."/>
            <person name="Alvarado L."/>
            <person name="Arachchi H.M."/>
            <person name="Berlin A.M."/>
            <person name="Chapman S.B."/>
            <person name="Goldberg J."/>
            <person name="Griggs A."/>
            <person name="Gujja S."/>
            <person name="Hansen M."/>
            <person name="Howarth C."/>
            <person name="Imamovic A."/>
            <person name="Larimer J."/>
            <person name="McCowan C."/>
            <person name="Montmayeur A."/>
            <person name="Murphy C."/>
            <person name="Neiman D."/>
            <person name="Pearson M."/>
            <person name="Priest M."/>
            <person name="Roberts A."/>
            <person name="Saif S."/>
            <person name="Shea T."/>
            <person name="Sisk P."/>
            <person name="Sykes S."/>
            <person name="Wortman J."/>
            <person name="Nusbaum C."/>
            <person name="Birren B."/>
        </authorList>
    </citation>
    <scope>NUCLEOTIDE SEQUENCE [LARGE SCALE GENOMIC DNA]</scope>
    <source>
        <strain evidence="10">race PST-78</strain>
    </source>
</reference>
<dbReference type="EMBL" id="AJIL01000053">
    <property type="protein sequence ID" value="KNE98736.1"/>
    <property type="molecule type" value="Genomic_DNA"/>
</dbReference>
<feature type="repeat" description="WD" evidence="7">
    <location>
        <begin position="274"/>
        <end position="308"/>
    </location>
</feature>
<comment type="similarity">
    <text evidence="6">Belongs to the WD repeat WDR6 family.</text>
</comment>
<dbReference type="PROSITE" id="PS00678">
    <property type="entry name" value="WD_REPEATS_1"/>
    <property type="match status" value="1"/>
</dbReference>
<dbReference type="InterPro" id="IPR019775">
    <property type="entry name" value="WD40_repeat_CS"/>
</dbReference>
<dbReference type="GO" id="GO:0005737">
    <property type="term" value="C:cytoplasm"/>
    <property type="evidence" value="ECO:0007669"/>
    <property type="project" value="UniProtKB-SubCell"/>
</dbReference>
<evidence type="ECO:0000256" key="2">
    <source>
        <dbReference type="ARBA" id="ARBA00022490"/>
    </source>
</evidence>
<dbReference type="SUPFAM" id="SSF50978">
    <property type="entry name" value="WD40 repeat-like"/>
    <property type="match status" value="2"/>
</dbReference>
<proteinExistence type="inferred from homology"/>
<dbReference type="PROSITE" id="PS50082">
    <property type="entry name" value="WD_REPEATS_2"/>
    <property type="match status" value="1"/>
</dbReference>
<evidence type="ECO:0000256" key="5">
    <source>
        <dbReference type="ARBA" id="ARBA00022737"/>
    </source>
</evidence>
<evidence type="ECO:0000256" key="1">
    <source>
        <dbReference type="ARBA" id="ARBA00004496"/>
    </source>
</evidence>